<sequence>MTERAFSVSYYQGLHPQHLRNVAVLVPSLFWIQAGSKRVFQTHQTADIEAGMMLLVSARERLSFENRPAQGRFCSLQVSFHIAPARDMLEYSRCCAADRSGALLKLDKALQETLRHLSQLDVSRYSLATQTHWLNALYQQLAEHGRLHLLFPAEEDSLLVRLIRYLSRAPDEAHSMEQVCQYFAISRATLIRRLKKHDTRFRDVLLQVRMNHALALMQGGERQQLALALACGYQSPERFSQRFSHWFGISPKQYLRTLPQ</sequence>
<dbReference type="SMART" id="SM00342">
    <property type="entry name" value="HTH_ARAC"/>
    <property type="match status" value="1"/>
</dbReference>
<dbReference type="PANTHER" id="PTHR47894:SF4">
    <property type="entry name" value="HTH-TYPE TRANSCRIPTIONAL REGULATOR GADX"/>
    <property type="match status" value="1"/>
</dbReference>
<dbReference type="eggNOG" id="COG2207">
    <property type="taxonomic scope" value="Bacteria"/>
</dbReference>
<reference evidence="5 6" key="1">
    <citation type="submission" date="2013-09" db="EMBL/GenBank/DDBJ databases">
        <title>Whole genome shotgun sequence of Vibrio proteolyticus NBRC 13287.</title>
        <authorList>
            <person name="Isaki S."/>
            <person name="Hosoyama A."/>
            <person name="Numata M."/>
            <person name="Hashimoto M."/>
            <person name="Hosoyama Y."/>
            <person name="Tsuchikane K."/>
            <person name="Noguchi M."/>
            <person name="Hirakata S."/>
            <person name="Ichikawa N."/>
            <person name="Ohji S."/>
            <person name="Yamazoe A."/>
            <person name="Fujita N."/>
        </authorList>
    </citation>
    <scope>NUCLEOTIDE SEQUENCE [LARGE SCALE GENOMIC DNA]</scope>
    <source>
        <strain evidence="5 6">NBRC 13287</strain>
    </source>
</reference>
<proteinExistence type="predicted"/>
<accession>U3BP21</accession>
<evidence type="ECO:0000256" key="3">
    <source>
        <dbReference type="ARBA" id="ARBA00023163"/>
    </source>
</evidence>
<dbReference type="SUPFAM" id="SSF46689">
    <property type="entry name" value="Homeodomain-like"/>
    <property type="match status" value="1"/>
</dbReference>
<protein>
    <submittedName>
        <fullName evidence="5">Putative AraC family transcriptional regulator</fullName>
    </submittedName>
</protein>
<evidence type="ECO:0000313" key="5">
    <source>
        <dbReference type="EMBL" id="GAD68298.1"/>
    </source>
</evidence>
<dbReference type="Pfam" id="PF12833">
    <property type="entry name" value="HTH_18"/>
    <property type="match status" value="1"/>
</dbReference>
<dbReference type="InterPro" id="IPR018060">
    <property type="entry name" value="HTH_AraC"/>
</dbReference>
<dbReference type="InterPro" id="IPR009057">
    <property type="entry name" value="Homeodomain-like_sf"/>
</dbReference>
<dbReference type="AlphaFoldDB" id="U3BP21"/>
<evidence type="ECO:0000259" key="4">
    <source>
        <dbReference type="PROSITE" id="PS01124"/>
    </source>
</evidence>
<dbReference type="PANTHER" id="PTHR47894">
    <property type="entry name" value="HTH-TYPE TRANSCRIPTIONAL REGULATOR GADX"/>
    <property type="match status" value="1"/>
</dbReference>
<dbReference type="STRING" id="1219065.VPR01S_12_01070"/>
<name>U3BP21_VIBPR</name>
<organism evidence="5 6">
    <name type="scientific">Vibrio proteolyticus NBRC 13287</name>
    <dbReference type="NCBI Taxonomy" id="1219065"/>
    <lineage>
        <taxon>Bacteria</taxon>
        <taxon>Pseudomonadati</taxon>
        <taxon>Pseudomonadota</taxon>
        <taxon>Gammaproteobacteria</taxon>
        <taxon>Vibrionales</taxon>
        <taxon>Vibrionaceae</taxon>
        <taxon>Vibrio</taxon>
    </lineage>
</organism>
<dbReference type="EMBL" id="BATJ01000012">
    <property type="protein sequence ID" value="GAD68298.1"/>
    <property type="molecule type" value="Genomic_DNA"/>
</dbReference>
<comment type="caution">
    <text evidence="5">The sequence shown here is derived from an EMBL/GenBank/DDBJ whole genome shotgun (WGS) entry which is preliminary data.</text>
</comment>
<dbReference type="Proteomes" id="UP000016570">
    <property type="component" value="Unassembled WGS sequence"/>
</dbReference>
<evidence type="ECO:0000313" key="6">
    <source>
        <dbReference type="Proteomes" id="UP000016570"/>
    </source>
</evidence>
<evidence type="ECO:0000256" key="2">
    <source>
        <dbReference type="ARBA" id="ARBA00023125"/>
    </source>
</evidence>
<keyword evidence="1" id="KW-0805">Transcription regulation</keyword>
<feature type="domain" description="HTH araC/xylS-type" evidence="4">
    <location>
        <begin position="160"/>
        <end position="257"/>
    </location>
</feature>
<keyword evidence="6" id="KW-1185">Reference proteome</keyword>
<dbReference type="GO" id="GO:0005829">
    <property type="term" value="C:cytosol"/>
    <property type="evidence" value="ECO:0007669"/>
    <property type="project" value="TreeGrafter"/>
</dbReference>
<dbReference type="Gene3D" id="1.10.10.60">
    <property type="entry name" value="Homeodomain-like"/>
    <property type="match status" value="1"/>
</dbReference>
<dbReference type="GO" id="GO:0000976">
    <property type="term" value="F:transcription cis-regulatory region binding"/>
    <property type="evidence" value="ECO:0007669"/>
    <property type="project" value="TreeGrafter"/>
</dbReference>
<dbReference type="RefSeq" id="WP_021706269.1">
    <property type="nucleotide sequence ID" value="NZ_BATJ01000012.1"/>
</dbReference>
<evidence type="ECO:0000256" key="1">
    <source>
        <dbReference type="ARBA" id="ARBA00023015"/>
    </source>
</evidence>
<gene>
    <name evidence="5" type="ORF">VPR01S_12_01070</name>
</gene>
<dbReference type="PROSITE" id="PS01124">
    <property type="entry name" value="HTH_ARAC_FAMILY_2"/>
    <property type="match status" value="1"/>
</dbReference>
<keyword evidence="2" id="KW-0238">DNA-binding</keyword>
<dbReference type="GO" id="GO:0003700">
    <property type="term" value="F:DNA-binding transcription factor activity"/>
    <property type="evidence" value="ECO:0007669"/>
    <property type="project" value="InterPro"/>
</dbReference>
<keyword evidence="3" id="KW-0804">Transcription</keyword>